<dbReference type="Proteomes" id="UP000288805">
    <property type="component" value="Unassembled WGS sequence"/>
</dbReference>
<dbReference type="AlphaFoldDB" id="A0A438EF81"/>
<dbReference type="EMBL" id="QGNW01001304">
    <property type="protein sequence ID" value="RVW46361.1"/>
    <property type="molecule type" value="Genomic_DNA"/>
</dbReference>
<protein>
    <submittedName>
        <fullName evidence="3">Telomerase Cajal body protein 1</fullName>
    </submittedName>
</protein>
<gene>
    <name evidence="3" type="primary">Wrap53_0</name>
    <name evidence="3" type="ORF">CK203_075906</name>
</gene>
<dbReference type="PANTHER" id="PTHR13211">
    <property type="entry name" value="TELOMERASE CAJAL BODY PROTEIN 1"/>
    <property type="match status" value="1"/>
</dbReference>
<organism evidence="3 4">
    <name type="scientific">Vitis vinifera</name>
    <name type="common">Grape</name>
    <dbReference type="NCBI Taxonomy" id="29760"/>
    <lineage>
        <taxon>Eukaryota</taxon>
        <taxon>Viridiplantae</taxon>
        <taxon>Streptophyta</taxon>
        <taxon>Embryophyta</taxon>
        <taxon>Tracheophyta</taxon>
        <taxon>Spermatophyta</taxon>
        <taxon>Magnoliopsida</taxon>
        <taxon>eudicotyledons</taxon>
        <taxon>Gunneridae</taxon>
        <taxon>Pentapetalae</taxon>
        <taxon>rosids</taxon>
        <taxon>Vitales</taxon>
        <taxon>Vitaceae</taxon>
        <taxon>Viteae</taxon>
        <taxon>Vitis</taxon>
    </lineage>
</organism>
<dbReference type="InterPro" id="IPR055357">
    <property type="entry name" value="LRR_At1g61320_AtMIF1"/>
</dbReference>
<dbReference type="Gene3D" id="3.80.10.10">
    <property type="entry name" value="Ribonuclease Inhibitor"/>
    <property type="match status" value="1"/>
</dbReference>
<dbReference type="InterPro" id="IPR051150">
    <property type="entry name" value="SWT21/TCAB1_mRNA_Telomere"/>
</dbReference>
<dbReference type="PROSITE" id="PS50181">
    <property type="entry name" value="FBOX"/>
    <property type="match status" value="1"/>
</dbReference>
<dbReference type="InterPro" id="IPR036322">
    <property type="entry name" value="WD40_repeat_dom_sf"/>
</dbReference>
<dbReference type="Pfam" id="PF00646">
    <property type="entry name" value="F-box"/>
    <property type="match status" value="1"/>
</dbReference>
<sequence length="926" mass="105545">MSVTEAMEEGEEEQPNLGDEAEEIGNEAKQVEEEYSWPVIRFDVPPHRAYHFCHQFRTPSNPNNFLKGVKWSPDGSCFLTSSEDNTLRLFSLRNVKIGFRNLRITVAIRCSGKLGMNRNNMMSRPENGSDHQESACDEDSYAASIVVSEGESIHDHCWYPYMSASDPVTCVFASTTRDHPIHLWDAASGELRCTYRAYDAVDEITTAFSIAFNPAGTKPYHPVCSSPVMLDVIHGSANITNWAKEGVWKAIVMALGKIFAGYNKCLRVFDVHRPGRDFEQYSTIKGNKEGQSGIIAAIAFCPTHTGMLATGSYSRTTAIYREDNMELLYILHGQEGGVTNVQFSKDGNFLYTGGRKDPYILCWDIRNTVNTVYKLYRSTETTNQRIFFDIEPGGRHLGTGGQDGLVHIYDLQTGQWISCFQAASDTINGFSFHPFLPMAASSSGHRRFGIPESNEDLSLGISAQKLSLSPAPKRFKRNHPQKDLPYDVVEKIFSFLPIKKVVQLGTVSMRFRNSWFINRKLHFDEDFAKGRGREEIMWILNSVFRHHLGSKIDSFRLYFNHDAMESKAESWIRKSVKKGVEELDLDFRQGKEPFQIVSDLIDVESIRILKLSFCELHLPLKPKGLCSLNTLVLRKMPASEGLIQTVFANCLLLENLELLNCSKVFHLKISTGKLKRFRELKVVECTDLSSIHISAPTLRSFFYHGYFSKLSFNGSLPQLKDVILCCPPARSCLEMVRTRNLLLNLVHVACLTVSSTFLEYEKGDLRAMQFSLGNMKELHLIMDATSFSNPHDISSFIRNCPCIETVFIDLNNFSFGCGYYWEFHAKKKFQEDSQPLKFEFLKYVKLKGFKFERPELELVRLFLEKAIILENLALITPKNRHMQFGHVDAQVYKHCFLKWRASPKAKIVLYEKDSSSIVPMHLKTWC</sequence>
<dbReference type="SUPFAM" id="SSF81383">
    <property type="entry name" value="F-box domain"/>
    <property type="match status" value="1"/>
</dbReference>
<accession>A0A438EF81</accession>
<reference evidence="3 4" key="1">
    <citation type="journal article" date="2018" name="PLoS Genet.">
        <title>Population sequencing reveals clonal diversity and ancestral inbreeding in the grapevine cultivar Chardonnay.</title>
        <authorList>
            <person name="Roach M.J."/>
            <person name="Johnson D.L."/>
            <person name="Bohlmann J."/>
            <person name="van Vuuren H.J."/>
            <person name="Jones S.J."/>
            <person name="Pretorius I.S."/>
            <person name="Schmidt S.A."/>
            <person name="Borneman A.R."/>
        </authorList>
    </citation>
    <scope>NUCLEOTIDE SEQUENCE [LARGE SCALE GENOMIC DNA]</scope>
    <source>
        <strain evidence="4">cv. Chardonnay</strain>
        <tissue evidence="3">Leaf</tissue>
    </source>
</reference>
<dbReference type="InterPro" id="IPR032675">
    <property type="entry name" value="LRR_dom_sf"/>
</dbReference>
<evidence type="ECO:0000313" key="4">
    <source>
        <dbReference type="Proteomes" id="UP000288805"/>
    </source>
</evidence>
<dbReference type="SUPFAM" id="SSF52058">
    <property type="entry name" value="L domain-like"/>
    <property type="match status" value="1"/>
</dbReference>
<dbReference type="Pfam" id="PF00400">
    <property type="entry name" value="WD40"/>
    <property type="match status" value="2"/>
</dbReference>
<dbReference type="Gene3D" id="2.130.10.10">
    <property type="entry name" value="YVTN repeat-like/Quinoprotein amine dehydrogenase"/>
    <property type="match status" value="3"/>
</dbReference>
<feature type="region of interest" description="Disordered" evidence="1">
    <location>
        <begin position="1"/>
        <end position="20"/>
    </location>
</feature>
<feature type="domain" description="F-box" evidence="2">
    <location>
        <begin position="478"/>
        <end position="526"/>
    </location>
</feature>
<dbReference type="InterPro" id="IPR001810">
    <property type="entry name" value="F-box_dom"/>
</dbReference>
<dbReference type="InterPro" id="IPR036047">
    <property type="entry name" value="F-box-like_dom_sf"/>
</dbReference>
<dbReference type="SMART" id="SM00320">
    <property type="entry name" value="WD40"/>
    <property type="match status" value="4"/>
</dbReference>
<evidence type="ECO:0000313" key="3">
    <source>
        <dbReference type="EMBL" id="RVW46361.1"/>
    </source>
</evidence>
<name>A0A438EF81_VITVI</name>
<evidence type="ECO:0000259" key="2">
    <source>
        <dbReference type="PROSITE" id="PS50181"/>
    </source>
</evidence>
<dbReference type="InterPro" id="IPR001680">
    <property type="entry name" value="WD40_rpt"/>
</dbReference>
<evidence type="ECO:0000256" key="1">
    <source>
        <dbReference type="SAM" id="MobiDB-lite"/>
    </source>
</evidence>
<comment type="caution">
    <text evidence="3">The sequence shown here is derived from an EMBL/GenBank/DDBJ whole genome shotgun (WGS) entry which is preliminary data.</text>
</comment>
<dbReference type="InterPro" id="IPR015943">
    <property type="entry name" value="WD40/YVTN_repeat-like_dom_sf"/>
</dbReference>
<dbReference type="SUPFAM" id="SSF50978">
    <property type="entry name" value="WD40 repeat-like"/>
    <property type="match status" value="1"/>
</dbReference>
<dbReference type="Pfam" id="PF23622">
    <property type="entry name" value="LRR_At1g61320_AtMIF1"/>
    <property type="match status" value="1"/>
</dbReference>
<dbReference type="PANTHER" id="PTHR13211:SF0">
    <property type="entry name" value="TELOMERASE CAJAL BODY PROTEIN 1"/>
    <property type="match status" value="1"/>
</dbReference>
<proteinExistence type="predicted"/>